<evidence type="ECO:0000313" key="4">
    <source>
        <dbReference type="Proteomes" id="UP000243525"/>
    </source>
</evidence>
<dbReference type="OrthoDB" id="1467719at2"/>
<evidence type="ECO:0000313" key="3">
    <source>
        <dbReference type="EMBL" id="PTN07852.1"/>
    </source>
</evidence>
<reference evidence="3 4" key="1">
    <citation type="submission" date="2018-04" db="EMBL/GenBank/DDBJ databases">
        <title>Genomic Encyclopedia of Archaeal and Bacterial Type Strains, Phase II (KMG-II): from individual species to whole genera.</title>
        <authorList>
            <person name="Goeker M."/>
        </authorList>
    </citation>
    <scope>NUCLEOTIDE SEQUENCE [LARGE SCALE GENOMIC DNA]</scope>
    <source>
        <strain evidence="3 4">DSM 28823</strain>
    </source>
</reference>
<name>A0A2T5BZX5_9BACT</name>
<proteinExistence type="predicted"/>
<keyword evidence="2" id="KW-0812">Transmembrane</keyword>
<dbReference type="Proteomes" id="UP000243525">
    <property type="component" value="Unassembled WGS sequence"/>
</dbReference>
<sequence>MLKTPKWIREQVFTKWGVVTLAFAVYILVINEHNVWQHLQNKSKLKQLTEQKDLLREKIEADKTKIEELQTSQKNLEKFAREQFLMHKQDEDVFVVVEK</sequence>
<evidence type="ECO:0000256" key="2">
    <source>
        <dbReference type="SAM" id="Phobius"/>
    </source>
</evidence>
<feature type="coiled-coil region" evidence="1">
    <location>
        <begin position="38"/>
        <end position="72"/>
    </location>
</feature>
<dbReference type="Pfam" id="PF04977">
    <property type="entry name" value="DivIC"/>
    <property type="match status" value="1"/>
</dbReference>
<gene>
    <name evidence="3" type="ORF">C8N47_11214</name>
</gene>
<dbReference type="AlphaFoldDB" id="A0A2T5BZX5"/>
<dbReference type="InterPro" id="IPR007060">
    <property type="entry name" value="FtsL/DivIC"/>
</dbReference>
<feature type="transmembrane region" description="Helical" evidence="2">
    <location>
        <begin position="12"/>
        <end position="30"/>
    </location>
</feature>
<keyword evidence="4" id="KW-1185">Reference proteome</keyword>
<dbReference type="EMBL" id="QAAD01000012">
    <property type="protein sequence ID" value="PTN07852.1"/>
    <property type="molecule type" value="Genomic_DNA"/>
</dbReference>
<keyword evidence="2" id="KW-0472">Membrane</keyword>
<keyword evidence="2" id="KW-1133">Transmembrane helix</keyword>
<accession>A0A2T5BZX5</accession>
<dbReference type="RefSeq" id="WP_146161522.1">
    <property type="nucleotide sequence ID" value="NZ_OY782574.1"/>
</dbReference>
<protein>
    <submittedName>
        <fullName evidence="3">Septum formation initiator</fullName>
    </submittedName>
</protein>
<keyword evidence="1" id="KW-0175">Coiled coil</keyword>
<organism evidence="3 4">
    <name type="scientific">Mangrovibacterium marinum</name>
    <dbReference type="NCBI Taxonomy" id="1639118"/>
    <lineage>
        <taxon>Bacteria</taxon>
        <taxon>Pseudomonadati</taxon>
        <taxon>Bacteroidota</taxon>
        <taxon>Bacteroidia</taxon>
        <taxon>Marinilabiliales</taxon>
        <taxon>Prolixibacteraceae</taxon>
        <taxon>Mangrovibacterium</taxon>
    </lineage>
</organism>
<evidence type="ECO:0000256" key="1">
    <source>
        <dbReference type="SAM" id="Coils"/>
    </source>
</evidence>
<comment type="caution">
    <text evidence="3">The sequence shown here is derived from an EMBL/GenBank/DDBJ whole genome shotgun (WGS) entry which is preliminary data.</text>
</comment>